<name>A0ACB7UVP1_DIOAL</name>
<keyword evidence="2" id="KW-1185">Reference proteome</keyword>
<sequence length="325" mass="37246">MENAITIAKSLLDISKIDQFTRVFFKRWQQKVYIALDMFNLVHILTKVKQETTYEVYTETLPIWEKDAENQKYATRNFSDFQMTEDKDVSSQIHDYHVMLLLSLKHLYMVSNAKEWIIDCGATRHISTNRNAFQSYIPLTKSEEQVYMEDSSPSRVLGKGKVLLKLTLRKTLFLNDVLHALDLRVNLVCVLLLGKSEIKLAAELDKLGYCSQGLIILNVLNVNNGYKTSSSAYIVNSIDLGHVNFSYIKKMRELGLIHNMTNFNKIDKCEILVESKSTKKGCKSIEREFELLGLIHSDLCDFKDPMTKGGEFKTFELSILLCSGA</sequence>
<accession>A0ACB7UVP1</accession>
<keyword evidence="1" id="KW-0808">Transferase</keyword>
<evidence type="ECO:0000313" key="1">
    <source>
        <dbReference type="EMBL" id="KAH7664959.1"/>
    </source>
</evidence>
<keyword evidence="1" id="KW-0695">RNA-directed DNA polymerase</keyword>
<dbReference type="EMBL" id="CM037023">
    <property type="protein sequence ID" value="KAH7664959.1"/>
    <property type="molecule type" value="Genomic_DNA"/>
</dbReference>
<keyword evidence="1" id="KW-0548">Nucleotidyltransferase</keyword>
<gene>
    <name evidence="1" type="ORF">IHE45_13G000400</name>
</gene>
<comment type="caution">
    <text evidence="1">The sequence shown here is derived from an EMBL/GenBank/DDBJ whole genome shotgun (WGS) entry which is preliminary data.</text>
</comment>
<evidence type="ECO:0000313" key="2">
    <source>
        <dbReference type="Proteomes" id="UP000827976"/>
    </source>
</evidence>
<proteinExistence type="predicted"/>
<reference evidence="2" key="1">
    <citation type="journal article" date="2022" name="Nat. Commun.">
        <title>Chromosome evolution and the genetic basis of agronomically important traits in greater yam.</title>
        <authorList>
            <person name="Bredeson J.V."/>
            <person name="Lyons J.B."/>
            <person name="Oniyinde I.O."/>
            <person name="Okereke N.R."/>
            <person name="Kolade O."/>
            <person name="Nnabue I."/>
            <person name="Nwadili C.O."/>
            <person name="Hribova E."/>
            <person name="Parker M."/>
            <person name="Nwogha J."/>
            <person name="Shu S."/>
            <person name="Carlson J."/>
            <person name="Kariba R."/>
            <person name="Muthemba S."/>
            <person name="Knop K."/>
            <person name="Barton G.J."/>
            <person name="Sherwood A.V."/>
            <person name="Lopez-Montes A."/>
            <person name="Asiedu R."/>
            <person name="Jamnadass R."/>
            <person name="Muchugi A."/>
            <person name="Goodstein D."/>
            <person name="Egesi C.N."/>
            <person name="Featherston J."/>
            <person name="Asfaw A."/>
            <person name="Simpson G.G."/>
            <person name="Dolezel J."/>
            <person name="Hendre P.S."/>
            <person name="Van Deynze A."/>
            <person name="Kumar P.L."/>
            <person name="Obidiegwu J.E."/>
            <person name="Bhattacharjee R."/>
            <person name="Rokhsar D.S."/>
        </authorList>
    </citation>
    <scope>NUCLEOTIDE SEQUENCE [LARGE SCALE GENOMIC DNA]</scope>
    <source>
        <strain evidence="2">cv. TDa95/00328</strain>
    </source>
</reference>
<protein>
    <submittedName>
        <fullName evidence="1">RNA-directed DNA polymerase protein</fullName>
        <ecNumber evidence="1">2.7.7.49</ecNumber>
    </submittedName>
</protein>
<dbReference type="EC" id="2.7.7.49" evidence="1"/>
<organism evidence="1 2">
    <name type="scientific">Dioscorea alata</name>
    <name type="common">Purple yam</name>
    <dbReference type="NCBI Taxonomy" id="55571"/>
    <lineage>
        <taxon>Eukaryota</taxon>
        <taxon>Viridiplantae</taxon>
        <taxon>Streptophyta</taxon>
        <taxon>Embryophyta</taxon>
        <taxon>Tracheophyta</taxon>
        <taxon>Spermatophyta</taxon>
        <taxon>Magnoliopsida</taxon>
        <taxon>Liliopsida</taxon>
        <taxon>Dioscoreales</taxon>
        <taxon>Dioscoreaceae</taxon>
        <taxon>Dioscorea</taxon>
    </lineage>
</organism>
<dbReference type="Proteomes" id="UP000827976">
    <property type="component" value="Chromosome 13"/>
</dbReference>